<gene>
    <name evidence="9" type="ORF">SAMN03080601_01187</name>
</gene>
<evidence type="ECO:0000256" key="4">
    <source>
        <dbReference type="ARBA" id="ARBA00022475"/>
    </source>
</evidence>
<feature type="transmembrane region" description="Helical" evidence="8">
    <location>
        <begin position="90"/>
        <end position="109"/>
    </location>
</feature>
<feature type="transmembrane region" description="Helical" evidence="8">
    <location>
        <begin position="208"/>
        <end position="229"/>
    </location>
</feature>
<feature type="transmembrane region" description="Helical" evidence="8">
    <location>
        <begin position="12"/>
        <end position="32"/>
    </location>
</feature>
<evidence type="ECO:0000256" key="2">
    <source>
        <dbReference type="ARBA" id="ARBA00009142"/>
    </source>
</evidence>
<evidence type="ECO:0000256" key="8">
    <source>
        <dbReference type="RuleBase" id="RU363041"/>
    </source>
</evidence>
<name>A0A1T5E1W6_9BACT</name>
<evidence type="ECO:0000256" key="7">
    <source>
        <dbReference type="ARBA" id="ARBA00023136"/>
    </source>
</evidence>
<keyword evidence="5 8" id="KW-0812">Transmembrane</keyword>
<keyword evidence="7 8" id="KW-0472">Membrane</keyword>
<comment type="subcellular location">
    <subcellularLocation>
        <location evidence="1 8">Cell membrane</location>
        <topology evidence="1 8">Multi-pass membrane protein</topology>
    </subcellularLocation>
</comment>
<dbReference type="PANTHER" id="PTHR30269">
    <property type="entry name" value="TRANSMEMBRANE PROTEIN YFCA"/>
    <property type="match status" value="1"/>
</dbReference>
<evidence type="ECO:0000313" key="9">
    <source>
        <dbReference type="EMBL" id="SKB77915.1"/>
    </source>
</evidence>
<proteinExistence type="inferred from homology"/>
<keyword evidence="6 8" id="KW-1133">Transmembrane helix</keyword>
<dbReference type="RefSeq" id="WP_232468432.1">
    <property type="nucleotide sequence ID" value="NZ_CP021904.1"/>
</dbReference>
<feature type="transmembrane region" description="Helical" evidence="8">
    <location>
        <begin position="52"/>
        <end position="78"/>
    </location>
</feature>
<evidence type="ECO:0000313" key="10">
    <source>
        <dbReference type="Proteomes" id="UP000191055"/>
    </source>
</evidence>
<dbReference type="Proteomes" id="UP000191055">
    <property type="component" value="Unassembled WGS sequence"/>
</dbReference>
<keyword evidence="4 8" id="KW-1003">Cell membrane</keyword>
<evidence type="ECO:0000256" key="3">
    <source>
        <dbReference type="ARBA" id="ARBA00022448"/>
    </source>
</evidence>
<keyword evidence="3" id="KW-0813">Transport</keyword>
<evidence type="ECO:0000256" key="1">
    <source>
        <dbReference type="ARBA" id="ARBA00004651"/>
    </source>
</evidence>
<protein>
    <recommendedName>
        <fullName evidence="8">Probable membrane transporter protein</fullName>
    </recommendedName>
</protein>
<dbReference type="Pfam" id="PF01925">
    <property type="entry name" value="TauE"/>
    <property type="match status" value="1"/>
</dbReference>
<dbReference type="InterPro" id="IPR002781">
    <property type="entry name" value="TM_pro_TauE-like"/>
</dbReference>
<comment type="similarity">
    <text evidence="2 8">Belongs to the 4-toluene sulfonate uptake permease (TSUP) (TC 2.A.102) family.</text>
</comment>
<feature type="transmembrane region" description="Helical" evidence="8">
    <location>
        <begin position="145"/>
        <end position="168"/>
    </location>
</feature>
<evidence type="ECO:0000256" key="6">
    <source>
        <dbReference type="ARBA" id="ARBA00022989"/>
    </source>
</evidence>
<feature type="transmembrane region" description="Helical" evidence="8">
    <location>
        <begin position="115"/>
        <end position="133"/>
    </location>
</feature>
<dbReference type="STRING" id="889453.SAMN03080601_01187"/>
<reference evidence="9 10" key="1">
    <citation type="submission" date="2017-02" db="EMBL/GenBank/DDBJ databases">
        <authorList>
            <person name="Peterson S.W."/>
        </authorList>
    </citation>
    <scope>NUCLEOTIDE SEQUENCE [LARGE SCALE GENOMIC DNA]</scope>
    <source>
        <strain evidence="9 10">DSM 24412</strain>
    </source>
</reference>
<feature type="transmembrane region" description="Helical" evidence="8">
    <location>
        <begin position="241"/>
        <end position="259"/>
    </location>
</feature>
<organism evidence="9 10">
    <name type="scientific">Alkalitalea saponilacus</name>
    <dbReference type="NCBI Taxonomy" id="889453"/>
    <lineage>
        <taxon>Bacteria</taxon>
        <taxon>Pseudomonadati</taxon>
        <taxon>Bacteroidota</taxon>
        <taxon>Bacteroidia</taxon>
        <taxon>Marinilabiliales</taxon>
        <taxon>Marinilabiliaceae</taxon>
        <taxon>Alkalitalea</taxon>
    </lineage>
</organism>
<accession>A0A1T5E1W6</accession>
<evidence type="ECO:0000256" key="5">
    <source>
        <dbReference type="ARBA" id="ARBA00022692"/>
    </source>
</evidence>
<dbReference type="PANTHER" id="PTHR30269:SF23">
    <property type="entry name" value="MEMBRANE TRANSPORTER PROTEIN YDHB-RELATED"/>
    <property type="match status" value="1"/>
</dbReference>
<sequence length="260" mass="28548">MLSFAFMAELILNPLQVSWSVWFITLACAFIIGFSKSGLKGIGMVTIPVLAIMYGGMISAGILLPFLVFGDLFAVRFYRKNMSWSHVKRLMPFALAGILLAVLVGKMISDDLFRNLMAILVISCLALIIFFDFSGKKPDFSKSGFLSGFTGLSGGFATMIGNAAGPIFDLYLLSMRLPKNSFIGTGAIFFLTLNIIKVPFHFFIWESITLASLQMNFVMVPAVFFGALAGRKVVSYIPEKGFRIFVIAIIALSSVLLLLR</sequence>
<dbReference type="GO" id="GO:0005886">
    <property type="term" value="C:plasma membrane"/>
    <property type="evidence" value="ECO:0007669"/>
    <property type="project" value="UniProtKB-SubCell"/>
</dbReference>
<keyword evidence="10" id="KW-1185">Reference proteome</keyword>
<dbReference type="InterPro" id="IPR052017">
    <property type="entry name" value="TSUP"/>
</dbReference>
<dbReference type="AlphaFoldDB" id="A0A1T5E1W6"/>
<dbReference type="EMBL" id="FUYV01000005">
    <property type="protein sequence ID" value="SKB77915.1"/>
    <property type="molecule type" value="Genomic_DNA"/>
</dbReference>
<feature type="transmembrane region" description="Helical" evidence="8">
    <location>
        <begin position="180"/>
        <end position="196"/>
    </location>
</feature>